<comment type="caution">
    <text evidence="1">The sequence shown here is derived from an EMBL/GenBank/DDBJ whole genome shotgun (WGS) entry which is preliminary data.</text>
</comment>
<evidence type="ECO:0008006" key="3">
    <source>
        <dbReference type="Google" id="ProtNLM"/>
    </source>
</evidence>
<dbReference type="Gene3D" id="1.20.120.450">
    <property type="entry name" value="dinb family like domain"/>
    <property type="match status" value="1"/>
</dbReference>
<reference evidence="1 2" key="1">
    <citation type="submission" date="2020-08" db="EMBL/GenBank/DDBJ databases">
        <title>Sequencing the genomes of 1000 actinobacteria strains.</title>
        <authorList>
            <person name="Klenk H.-P."/>
        </authorList>
    </citation>
    <scope>NUCLEOTIDE SEQUENCE [LARGE SCALE GENOMIC DNA]</scope>
    <source>
        <strain evidence="1 2">DSM 44551</strain>
    </source>
</reference>
<accession>A0A7W8VDM8</accession>
<name>A0A7W8VDM8_9ACTN</name>
<dbReference type="InterPro" id="IPR007061">
    <property type="entry name" value="MST-like"/>
</dbReference>
<dbReference type="SUPFAM" id="SSF109854">
    <property type="entry name" value="DinB/YfiT-like putative metalloenzymes"/>
    <property type="match status" value="1"/>
</dbReference>
<sequence length="178" mass="19402">MAVDEEQLPEAVQRLVAVAPAGGERETLEAFLDCQRLALERKAGGLSEADARRSLVPSATTPAGLLRHAACIELNWFQHILCGRPPEDLGLDLSDPDSTFRVGEHDTVASLAAEYRRACAESRRAAARFALDDAVPHPELGRVTLRWILVHMVEETARHAGHADILREQIDGRTGVLG</sequence>
<dbReference type="InterPro" id="IPR034660">
    <property type="entry name" value="DinB/YfiT-like"/>
</dbReference>
<organism evidence="1 2">
    <name type="scientific">Nocardiopsis composta</name>
    <dbReference type="NCBI Taxonomy" id="157465"/>
    <lineage>
        <taxon>Bacteria</taxon>
        <taxon>Bacillati</taxon>
        <taxon>Actinomycetota</taxon>
        <taxon>Actinomycetes</taxon>
        <taxon>Streptosporangiales</taxon>
        <taxon>Nocardiopsidaceae</taxon>
        <taxon>Nocardiopsis</taxon>
    </lineage>
</organism>
<keyword evidence="2" id="KW-1185">Reference proteome</keyword>
<dbReference type="Pfam" id="PF04978">
    <property type="entry name" value="MST"/>
    <property type="match status" value="1"/>
</dbReference>
<proteinExistence type="predicted"/>
<evidence type="ECO:0000313" key="1">
    <source>
        <dbReference type="EMBL" id="MBB5432671.1"/>
    </source>
</evidence>
<dbReference type="AlphaFoldDB" id="A0A7W8VDM8"/>
<dbReference type="RefSeq" id="WP_184392203.1">
    <property type="nucleotide sequence ID" value="NZ_BAAAJD010000111.1"/>
</dbReference>
<protein>
    <recommendedName>
        <fullName evidence="3">DinB family protein</fullName>
    </recommendedName>
</protein>
<evidence type="ECO:0000313" key="2">
    <source>
        <dbReference type="Proteomes" id="UP000572635"/>
    </source>
</evidence>
<dbReference type="EMBL" id="JACHDB010000001">
    <property type="protein sequence ID" value="MBB5432671.1"/>
    <property type="molecule type" value="Genomic_DNA"/>
</dbReference>
<dbReference type="Proteomes" id="UP000572635">
    <property type="component" value="Unassembled WGS sequence"/>
</dbReference>
<gene>
    <name evidence="1" type="ORF">HDA36_002755</name>
</gene>